<sequence>MFEDSLFESQHHGVSPRGRWTTAASIVVQTTLASLLVAIPLLHTESLPDRMNALKLIAPTPAPPTPPRTVVQRASSAMASVVPVLGRMLTVPRITPNSIDTSPEPNTSAVSFKEMGSPQGTLLGLADSTTSPVVRVAPEKTIGPVRVSAGVSTGMLLTPIRPVYPQIAKAARVEGTVVVEAVISKTGSIESLHVVSGAAMLQSAAIDAIRAARYQPFLLNGAPVEVQTTITVNFRLGS</sequence>
<evidence type="ECO:0000256" key="7">
    <source>
        <dbReference type="ARBA" id="ARBA00022927"/>
    </source>
</evidence>
<dbReference type="EMBL" id="JACCCW010000002">
    <property type="protein sequence ID" value="NYF79983.1"/>
    <property type="molecule type" value="Genomic_DNA"/>
</dbReference>
<keyword evidence="4" id="KW-1003">Cell membrane</keyword>
<gene>
    <name evidence="12" type="ORF">HDF17_002303</name>
</gene>
<dbReference type="GO" id="GO:0098797">
    <property type="term" value="C:plasma membrane protein complex"/>
    <property type="evidence" value="ECO:0007669"/>
    <property type="project" value="TreeGrafter"/>
</dbReference>
<keyword evidence="7" id="KW-0653">Protein transport</keyword>
<evidence type="ECO:0000256" key="9">
    <source>
        <dbReference type="ARBA" id="ARBA00023136"/>
    </source>
</evidence>
<evidence type="ECO:0000259" key="11">
    <source>
        <dbReference type="PROSITE" id="PS52015"/>
    </source>
</evidence>
<evidence type="ECO:0000256" key="4">
    <source>
        <dbReference type="ARBA" id="ARBA00022475"/>
    </source>
</evidence>
<keyword evidence="5" id="KW-0997">Cell inner membrane</keyword>
<dbReference type="NCBIfam" id="TIGR01352">
    <property type="entry name" value="tonB_Cterm"/>
    <property type="match status" value="1"/>
</dbReference>
<comment type="caution">
    <text evidence="12">The sequence shown here is derived from an EMBL/GenBank/DDBJ whole genome shotgun (WGS) entry which is preliminary data.</text>
</comment>
<evidence type="ECO:0000256" key="2">
    <source>
        <dbReference type="ARBA" id="ARBA00006555"/>
    </source>
</evidence>
<keyword evidence="6 10" id="KW-0812">Transmembrane</keyword>
<dbReference type="Gene3D" id="3.30.1150.10">
    <property type="match status" value="1"/>
</dbReference>
<keyword evidence="8 10" id="KW-1133">Transmembrane helix</keyword>
<keyword evidence="13" id="KW-1185">Reference proteome</keyword>
<feature type="domain" description="TonB C-terminal" evidence="11">
    <location>
        <begin position="149"/>
        <end position="238"/>
    </location>
</feature>
<comment type="similarity">
    <text evidence="2">Belongs to the TonB family.</text>
</comment>
<dbReference type="Proteomes" id="UP000589520">
    <property type="component" value="Unassembled WGS sequence"/>
</dbReference>
<dbReference type="InterPro" id="IPR051045">
    <property type="entry name" value="TonB-dependent_transducer"/>
</dbReference>
<evidence type="ECO:0000256" key="3">
    <source>
        <dbReference type="ARBA" id="ARBA00022448"/>
    </source>
</evidence>
<evidence type="ECO:0000313" key="13">
    <source>
        <dbReference type="Proteomes" id="UP000589520"/>
    </source>
</evidence>
<evidence type="ECO:0000313" key="12">
    <source>
        <dbReference type="EMBL" id="NYF79983.1"/>
    </source>
</evidence>
<name>A0A7Y9PJ14_9BACT</name>
<dbReference type="PROSITE" id="PS52015">
    <property type="entry name" value="TONB_CTD"/>
    <property type="match status" value="1"/>
</dbReference>
<evidence type="ECO:0000256" key="10">
    <source>
        <dbReference type="SAM" id="Phobius"/>
    </source>
</evidence>
<keyword evidence="3" id="KW-0813">Transport</keyword>
<dbReference type="InterPro" id="IPR006260">
    <property type="entry name" value="TonB/TolA_C"/>
</dbReference>
<dbReference type="GO" id="GO:0030288">
    <property type="term" value="C:outer membrane-bounded periplasmic space"/>
    <property type="evidence" value="ECO:0007669"/>
    <property type="project" value="InterPro"/>
</dbReference>
<dbReference type="InterPro" id="IPR003538">
    <property type="entry name" value="TonB"/>
</dbReference>
<comment type="subcellular location">
    <subcellularLocation>
        <location evidence="1">Cell inner membrane</location>
        <topology evidence="1">Single-pass membrane protein</topology>
        <orientation evidence="1">Periplasmic side</orientation>
    </subcellularLocation>
</comment>
<evidence type="ECO:0000256" key="8">
    <source>
        <dbReference type="ARBA" id="ARBA00022989"/>
    </source>
</evidence>
<proteinExistence type="inferred from homology"/>
<accession>A0A7Y9PJ14</accession>
<dbReference type="GO" id="GO:0015891">
    <property type="term" value="P:siderophore transport"/>
    <property type="evidence" value="ECO:0007669"/>
    <property type="project" value="InterPro"/>
</dbReference>
<keyword evidence="9 10" id="KW-0472">Membrane</keyword>
<dbReference type="GO" id="GO:0031992">
    <property type="term" value="F:energy transducer activity"/>
    <property type="evidence" value="ECO:0007669"/>
    <property type="project" value="InterPro"/>
</dbReference>
<feature type="transmembrane region" description="Helical" evidence="10">
    <location>
        <begin position="20"/>
        <end position="42"/>
    </location>
</feature>
<dbReference type="Pfam" id="PF03544">
    <property type="entry name" value="TonB_C"/>
    <property type="match status" value="1"/>
</dbReference>
<evidence type="ECO:0000256" key="6">
    <source>
        <dbReference type="ARBA" id="ARBA00022692"/>
    </source>
</evidence>
<evidence type="ECO:0000256" key="5">
    <source>
        <dbReference type="ARBA" id="ARBA00022519"/>
    </source>
</evidence>
<dbReference type="SUPFAM" id="SSF74653">
    <property type="entry name" value="TolA/TonB C-terminal domain"/>
    <property type="match status" value="1"/>
</dbReference>
<protein>
    <submittedName>
        <fullName evidence="12">Protein TonB</fullName>
    </submittedName>
</protein>
<dbReference type="GO" id="GO:0015031">
    <property type="term" value="P:protein transport"/>
    <property type="evidence" value="ECO:0007669"/>
    <property type="project" value="UniProtKB-KW"/>
</dbReference>
<evidence type="ECO:0000256" key="1">
    <source>
        <dbReference type="ARBA" id="ARBA00004383"/>
    </source>
</evidence>
<dbReference type="PANTHER" id="PTHR33446:SF2">
    <property type="entry name" value="PROTEIN TONB"/>
    <property type="match status" value="1"/>
</dbReference>
<dbReference type="InterPro" id="IPR037682">
    <property type="entry name" value="TonB_C"/>
</dbReference>
<organism evidence="12 13">
    <name type="scientific">Granulicella arctica</name>
    <dbReference type="NCBI Taxonomy" id="940613"/>
    <lineage>
        <taxon>Bacteria</taxon>
        <taxon>Pseudomonadati</taxon>
        <taxon>Acidobacteriota</taxon>
        <taxon>Terriglobia</taxon>
        <taxon>Terriglobales</taxon>
        <taxon>Acidobacteriaceae</taxon>
        <taxon>Granulicella</taxon>
    </lineage>
</organism>
<dbReference type="RefSeq" id="WP_179491028.1">
    <property type="nucleotide sequence ID" value="NZ_JACCCW010000002.1"/>
</dbReference>
<dbReference type="PANTHER" id="PTHR33446">
    <property type="entry name" value="PROTEIN TONB-RELATED"/>
    <property type="match status" value="1"/>
</dbReference>
<dbReference type="AlphaFoldDB" id="A0A7Y9PJ14"/>
<reference evidence="12 13" key="1">
    <citation type="submission" date="2020-07" db="EMBL/GenBank/DDBJ databases">
        <title>Genomic Encyclopedia of Type Strains, Phase IV (KMG-V): Genome sequencing to study the core and pangenomes of soil and plant-associated prokaryotes.</title>
        <authorList>
            <person name="Whitman W."/>
        </authorList>
    </citation>
    <scope>NUCLEOTIDE SEQUENCE [LARGE SCALE GENOMIC DNA]</scope>
    <source>
        <strain evidence="12 13">X4EP2</strain>
    </source>
</reference>
<dbReference type="PRINTS" id="PR01374">
    <property type="entry name" value="TONBPROTEIN"/>
</dbReference>
<dbReference type="GO" id="GO:0055085">
    <property type="term" value="P:transmembrane transport"/>
    <property type="evidence" value="ECO:0007669"/>
    <property type="project" value="InterPro"/>
</dbReference>